<accession>A0A1H0NGX1</accession>
<dbReference type="RefSeq" id="WP_074571283.1">
    <property type="nucleotide sequence ID" value="NZ_FNJQ01000003.1"/>
</dbReference>
<dbReference type="Pfam" id="PF13193">
    <property type="entry name" value="AMP-binding_C"/>
    <property type="match status" value="1"/>
</dbReference>
<dbReference type="Gene3D" id="3.40.50.12780">
    <property type="entry name" value="N-terminal domain of ligase-like"/>
    <property type="match status" value="1"/>
</dbReference>
<dbReference type="GO" id="GO:0031956">
    <property type="term" value="F:medium-chain fatty acid-CoA ligase activity"/>
    <property type="evidence" value="ECO:0007669"/>
    <property type="project" value="TreeGrafter"/>
</dbReference>
<evidence type="ECO:0000313" key="6">
    <source>
        <dbReference type="Proteomes" id="UP000182412"/>
    </source>
</evidence>
<evidence type="ECO:0000313" key="5">
    <source>
        <dbReference type="EMBL" id="SDO91939.1"/>
    </source>
</evidence>
<organism evidence="5 6">
    <name type="scientific">Selenomonas ruminantium</name>
    <dbReference type="NCBI Taxonomy" id="971"/>
    <lineage>
        <taxon>Bacteria</taxon>
        <taxon>Bacillati</taxon>
        <taxon>Bacillota</taxon>
        <taxon>Negativicutes</taxon>
        <taxon>Selenomonadales</taxon>
        <taxon>Selenomonadaceae</taxon>
        <taxon>Selenomonas</taxon>
    </lineage>
</organism>
<comment type="similarity">
    <text evidence="1">Belongs to the ATP-dependent AMP-binding enzyme family.</text>
</comment>
<dbReference type="GO" id="GO:0006631">
    <property type="term" value="P:fatty acid metabolic process"/>
    <property type="evidence" value="ECO:0007669"/>
    <property type="project" value="TreeGrafter"/>
</dbReference>
<dbReference type="Proteomes" id="UP000182412">
    <property type="component" value="Unassembled WGS sequence"/>
</dbReference>
<dbReference type="InterPro" id="IPR045851">
    <property type="entry name" value="AMP-bd_C_sf"/>
</dbReference>
<dbReference type="Gene3D" id="3.30.300.30">
    <property type="match status" value="1"/>
</dbReference>
<evidence type="ECO:0000259" key="4">
    <source>
        <dbReference type="Pfam" id="PF13193"/>
    </source>
</evidence>
<dbReference type="OrthoDB" id="9757771at2"/>
<sequence length="450" mass="50306">MNYYELLKKWGNVQPEKTLLTVDEENWSYGDMLARVSKLSQDLAAGLLPSLYQGSVLVEASGAATQMAAFLALQAVKIRPILLHHGLTPQEKAAILQENQLQGILKVHQDLTGQFDWSIYATKQDSPVHTAEDILGVLSSGSTGVPKVMYRTYASWAGFFPVQNEIFHIRQDSRLFFHGNLSFTGNLNAVLGVLYAGGSLITSRTFHCRQWEILLERNRADVIYLLPTKLQLLTASTKGSWPLVRTIFTGSQMMSHCHIQNVKAAFPQAELIIYYGASELNYITYTICKGEKRDSRNLGRPFPGIGLSVRDGIIYVDTPYHVSGLAKPFTVRDTGWLNEKGELIFTGRREAWINKGGVKISIQHLENELQEITGIEQAAVIPCPDALRGNNIAAFLVKDTAIAESTIRRAIRQNLKPVEIPEKITFLTQLPLNDRGKVDRRQLIAQCQQK</sequence>
<name>A0A1H0NGX1_SELRU</name>
<keyword evidence="2 5" id="KW-0436">Ligase</keyword>
<reference evidence="5 6" key="1">
    <citation type="submission" date="2016-10" db="EMBL/GenBank/DDBJ databases">
        <authorList>
            <person name="de Groot N.N."/>
        </authorList>
    </citation>
    <scope>NUCLEOTIDE SEQUENCE [LARGE SCALE GENOMIC DNA]</scope>
    <source>
        <strain evidence="5 6">S137</strain>
    </source>
</reference>
<evidence type="ECO:0000256" key="1">
    <source>
        <dbReference type="ARBA" id="ARBA00006432"/>
    </source>
</evidence>
<evidence type="ECO:0000256" key="2">
    <source>
        <dbReference type="ARBA" id="ARBA00022598"/>
    </source>
</evidence>
<dbReference type="InterPro" id="IPR042099">
    <property type="entry name" value="ANL_N_sf"/>
</dbReference>
<dbReference type="PANTHER" id="PTHR43201">
    <property type="entry name" value="ACYL-COA SYNTHETASE"/>
    <property type="match status" value="1"/>
</dbReference>
<protein>
    <submittedName>
        <fullName evidence="5">Acyl-CoA synthetase (AMP-forming)/AMP-acid ligase II</fullName>
    </submittedName>
</protein>
<proteinExistence type="inferred from homology"/>
<dbReference type="Pfam" id="PF00501">
    <property type="entry name" value="AMP-binding"/>
    <property type="match status" value="1"/>
</dbReference>
<gene>
    <name evidence="5" type="ORF">SAMN05216366_10377</name>
</gene>
<dbReference type="EMBL" id="FNJQ01000003">
    <property type="protein sequence ID" value="SDO91939.1"/>
    <property type="molecule type" value="Genomic_DNA"/>
</dbReference>
<dbReference type="InterPro" id="IPR025110">
    <property type="entry name" value="AMP-bd_C"/>
</dbReference>
<feature type="domain" description="AMP-dependent synthetase/ligase" evidence="3">
    <location>
        <begin position="8"/>
        <end position="311"/>
    </location>
</feature>
<dbReference type="AlphaFoldDB" id="A0A1H0NGX1"/>
<dbReference type="PANTHER" id="PTHR43201:SF5">
    <property type="entry name" value="MEDIUM-CHAIN ACYL-COA LIGASE ACSF2, MITOCHONDRIAL"/>
    <property type="match status" value="1"/>
</dbReference>
<dbReference type="SUPFAM" id="SSF56801">
    <property type="entry name" value="Acetyl-CoA synthetase-like"/>
    <property type="match status" value="1"/>
</dbReference>
<evidence type="ECO:0000259" key="3">
    <source>
        <dbReference type="Pfam" id="PF00501"/>
    </source>
</evidence>
<feature type="domain" description="AMP-binding enzyme C-terminal" evidence="4">
    <location>
        <begin position="365"/>
        <end position="437"/>
    </location>
</feature>
<dbReference type="InterPro" id="IPR000873">
    <property type="entry name" value="AMP-dep_synth/lig_dom"/>
</dbReference>